<sequence length="274" mass="30037">MKWGDELICLSEPFANLSWVLTSLVRFETRKAGNDQLCICGNFRGSIKSSRGSLGLTSMHSPNPVAGVKREKALASVNPGCVDSPPVTAQLQPSSRHANSLQFGFASKEATIPSVSSLDSFRGLFPGPRSPAQLSYTSFPGCGSTCSDRCSKSSVHILFNRFTAIFPDIDNPVSLCLTRELQGILKPTPTCIRIISKTPVGAHAQAFQVQISRFENVVMPCLPSGRYRPRSIHYSLFCRCLLFYLWSTNFHCSAHINFYVICAGEPLILPDTRA</sequence>
<accession>A0AAW0AZV9</accession>
<reference evidence="1 2" key="1">
    <citation type="journal article" date="2024" name="J Genomics">
        <title>Draft genome sequencing and assembly of Favolaschia claudopus CIRM-BRFM 2984 isolated from oak limbs.</title>
        <authorList>
            <person name="Navarro D."/>
            <person name="Drula E."/>
            <person name="Chaduli D."/>
            <person name="Cazenave R."/>
            <person name="Ahrendt S."/>
            <person name="Wang J."/>
            <person name="Lipzen A."/>
            <person name="Daum C."/>
            <person name="Barry K."/>
            <person name="Grigoriev I.V."/>
            <person name="Favel A."/>
            <person name="Rosso M.N."/>
            <person name="Martin F."/>
        </authorList>
    </citation>
    <scope>NUCLEOTIDE SEQUENCE [LARGE SCALE GENOMIC DNA]</scope>
    <source>
        <strain evidence="1 2">CIRM-BRFM 2984</strain>
    </source>
</reference>
<gene>
    <name evidence="1" type="ORF">R3P38DRAFT_1281149</name>
</gene>
<comment type="caution">
    <text evidence="1">The sequence shown here is derived from an EMBL/GenBank/DDBJ whole genome shotgun (WGS) entry which is preliminary data.</text>
</comment>
<protein>
    <submittedName>
        <fullName evidence="1">Uncharacterized protein</fullName>
    </submittedName>
</protein>
<dbReference type="AlphaFoldDB" id="A0AAW0AZV9"/>
<name>A0AAW0AZV9_9AGAR</name>
<organism evidence="1 2">
    <name type="scientific">Favolaschia claudopus</name>
    <dbReference type="NCBI Taxonomy" id="2862362"/>
    <lineage>
        <taxon>Eukaryota</taxon>
        <taxon>Fungi</taxon>
        <taxon>Dikarya</taxon>
        <taxon>Basidiomycota</taxon>
        <taxon>Agaricomycotina</taxon>
        <taxon>Agaricomycetes</taxon>
        <taxon>Agaricomycetidae</taxon>
        <taxon>Agaricales</taxon>
        <taxon>Marasmiineae</taxon>
        <taxon>Mycenaceae</taxon>
        <taxon>Favolaschia</taxon>
    </lineage>
</organism>
<evidence type="ECO:0000313" key="1">
    <source>
        <dbReference type="EMBL" id="KAK7018943.1"/>
    </source>
</evidence>
<evidence type="ECO:0000313" key="2">
    <source>
        <dbReference type="Proteomes" id="UP001362999"/>
    </source>
</evidence>
<keyword evidence="2" id="KW-1185">Reference proteome</keyword>
<dbReference type="Proteomes" id="UP001362999">
    <property type="component" value="Unassembled WGS sequence"/>
</dbReference>
<proteinExistence type="predicted"/>
<dbReference type="EMBL" id="JAWWNJ010000045">
    <property type="protein sequence ID" value="KAK7018943.1"/>
    <property type="molecule type" value="Genomic_DNA"/>
</dbReference>